<evidence type="ECO:0000256" key="4">
    <source>
        <dbReference type="ARBA" id="ARBA00022764"/>
    </source>
</evidence>
<dbReference type="EMBL" id="AP027151">
    <property type="protein sequence ID" value="BDV42230.1"/>
    <property type="molecule type" value="Genomic_DNA"/>
</dbReference>
<comment type="subcellular location">
    <subcellularLocation>
        <location evidence="1">Periplasm</location>
    </subcellularLocation>
</comment>
<feature type="chain" id="PRO_5045036799" evidence="7">
    <location>
        <begin position="26"/>
        <end position="262"/>
    </location>
</feature>
<dbReference type="SUPFAM" id="SSF52833">
    <property type="entry name" value="Thioredoxin-like"/>
    <property type="match status" value="1"/>
</dbReference>
<dbReference type="RefSeq" id="WP_282002552.1">
    <property type="nucleotide sequence ID" value="NZ_AP027151.1"/>
</dbReference>
<keyword evidence="11" id="KW-1185">Reference proteome</keyword>
<evidence type="ECO:0000256" key="6">
    <source>
        <dbReference type="ARBA" id="ARBA00023284"/>
    </source>
</evidence>
<organism evidence="10 11">
    <name type="scientific">Geotalea uraniireducens</name>
    <dbReference type="NCBI Taxonomy" id="351604"/>
    <lineage>
        <taxon>Bacteria</taxon>
        <taxon>Pseudomonadati</taxon>
        <taxon>Thermodesulfobacteriota</taxon>
        <taxon>Desulfuromonadia</taxon>
        <taxon>Geobacterales</taxon>
        <taxon>Geobacteraceae</taxon>
        <taxon>Geotalea</taxon>
    </lineage>
</organism>
<comment type="similarity">
    <text evidence="2">Belongs to the thioredoxin family. DsbC subfamily.</text>
</comment>
<accession>A0ABM8EIJ1</accession>
<dbReference type="InterPro" id="IPR012336">
    <property type="entry name" value="Thioredoxin-like_fold"/>
</dbReference>
<gene>
    <name evidence="10" type="ORF">GURASL_11530</name>
</gene>
<evidence type="ECO:0000259" key="9">
    <source>
        <dbReference type="Pfam" id="PF13098"/>
    </source>
</evidence>
<dbReference type="Gene3D" id="3.10.450.70">
    <property type="entry name" value="Disulphide bond isomerase, DsbC/G, N-terminal"/>
    <property type="match status" value="1"/>
</dbReference>
<dbReference type="InterPro" id="IPR009094">
    <property type="entry name" value="DiS-bond_isomerase_DsbC/G_N_sf"/>
</dbReference>
<keyword evidence="4" id="KW-0574">Periplasm</keyword>
<dbReference type="InterPro" id="IPR036249">
    <property type="entry name" value="Thioredoxin-like_sf"/>
</dbReference>
<dbReference type="PANTHER" id="PTHR35272:SF3">
    <property type="entry name" value="THIOL:DISULFIDE INTERCHANGE PROTEIN DSBC"/>
    <property type="match status" value="1"/>
</dbReference>
<evidence type="ECO:0000313" key="10">
    <source>
        <dbReference type="EMBL" id="BDV42230.1"/>
    </source>
</evidence>
<dbReference type="Pfam" id="PF10411">
    <property type="entry name" value="DsbC_N"/>
    <property type="match status" value="1"/>
</dbReference>
<protein>
    <submittedName>
        <fullName evidence="10">Protein disulfide-isomerase</fullName>
    </submittedName>
</protein>
<evidence type="ECO:0000259" key="8">
    <source>
        <dbReference type="Pfam" id="PF10411"/>
    </source>
</evidence>
<feature type="signal peptide" evidence="7">
    <location>
        <begin position="1"/>
        <end position="25"/>
    </location>
</feature>
<evidence type="ECO:0000256" key="2">
    <source>
        <dbReference type="ARBA" id="ARBA00009813"/>
    </source>
</evidence>
<evidence type="ECO:0000313" key="11">
    <source>
        <dbReference type="Proteomes" id="UP001317705"/>
    </source>
</evidence>
<keyword evidence="3 7" id="KW-0732">Signal</keyword>
<dbReference type="InterPro" id="IPR033954">
    <property type="entry name" value="DiS-bond_Isoase_DsbC/G"/>
</dbReference>
<keyword evidence="6" id="KW-0676">Redox-active center</keyword>
<feature type="domain" description="Disulphide bond isomerase DsbC/G N-terminal" evidence="8">
    <location>
        <begin position="28"/>
        <end position="90"/>
    </location>
</feature>
<evidence type="ECO:0000256" key="3">
    <source>
        <dbReference type="ARBA" id="ARBA00022729"/>
    </source>
</evidence>
<feature type="domain" description="Thioredoxin-like fold" evidence="9">
    <location>
        <begin position="116"/>
        <end position="223"/>
    </location>
</feature>
<name>A0ABM8EIJ1_9BACT</name>
<dbReference type="CDD" id="cd03020">
    <property type="entry name" value="DsbA_DsbC_DsbG"/>
    <property type="match status" value="1"/>
</dbReference>
<dbReference type="PANTHER" id="PTHR35272">
    <property type="entry name" value="THIOL:DISULFIDE INTERCHANGE PROTEIN DSBC-RELATED"/>
    <property type="match status" value="1"/>
</dbReference>
<reference evidence="10 11" key="1">
    <citation type="submission" date="2022-12" db="EMBL/GenBank/DDBJ databases">
        <title>Polyphasic characterization of Geotalea uranireducens NIT-SL11 newly isolated from a complex of sewage sludge and microbially reduced graphene oxide.</title>
        <authorList>
            <person name="Xie L."/>
            <person name="Yoshida N."/>
            <person name="Meng L."/>
        </authorList>
    </citation>
    <scope>NUCLEOTIDE SEQUENCE [LARGE SCALE GENOMIC DNA]</scope>
    <source>
        <strain evidence="10 11">NIT-SL11</strain>
    </source>
</reference>
<proteinExistence type="inferred from homology"/>
<evidence type="ECO:0000256" key="5">
    <source>
        <dbReference type="ARBA" id="ARBA00023157"/>
    </source>
</evidence>
<evidence type="ECO:0000256" key="7">
    <source>
        <dbReference type="SAM" id="SignalP"/>
    </source>
</evidence>
<dbReference type="InterPro" id="IPR051470">
    <property type="entry name" value="Thiol:disulfide_interchange"/>
</dbReference>
<dbReference type="SUPFAM" id="SSF54423">
    <property type="entry name" value="DsbC/DsbG N-terminal domain-like"/>
    <property type="match status" value="1"/>
</dbReference>
<evidence type="ECO:0000256" key="1">
    <source>
        <dbReference type="ARBA" id="ARBA00004418"/>
    </source>
</evidence>
<sequence>MKVQWYKRVGIFLMAGALFAAVAHAETPQDSPESELKKLFPAMPVTSIKKTPVDGVYEVVTGNNVIYVHLKTGHVFVGDLYTKEGKNLTAETRNMLIADRFKLLTKADMEKALKIGNGKHTVIEITDPDCPFCRKMHEYWGRRPDVTRYVFFLPLPMHPTAEKKARYILAAKDKELAFWEVYSGELDKRPDLFDKPNDDKGLLAAQRAIVEKLGVHSTPAFWVDGNYVSGANIPLIEKIIGVCKTAPGAAPGTPATCEGEGK</sequence>
<dbReference type="Proteomes" id="UP001317705">
    <property type="component" value="Chromosome"/>
</dbReference>
<dbReference type="InterPro" id="IPR018950">
    <property type="entry name" value="DiS-bond_isomerase_DsbC/G_N"/>
</dbReference>
<dbReference type="Gene3D" id="3.40.30.10">
    <property type="entry name" value="Glutaredoxin"/>
    <property type="match status" value="1"/>
</dbReference>
<dbReference type="Pfam" id="PF13098">
    <property type="entry name" value="Thioredoxin_2"/>
    <property type="match status" value="1"/>
</dbReference>
<keyword evidence="5" id="KW-1015">Disulfide bond</keyword>